<dbReference type="InParanoid" id="F4BUB9"/>
<evidence type="ECO:0000313" key="2">
    <source>
        <dbReference type="EMBL" id="AEB69496.1"/>
    </source>
</evidence>
<dbReference type="HOGENOM" id="CLU_1673986_0_0_2"/>
<keyword evidence="1" id="KW-0472">Membrane</keyword>
<organism evidence="2 3">
    <name type="scientific">Methanothrix soehngenii (strain ATCC 5969 / DSM 3671 / JCM 10134 / NBRC 103675 / OCM 69 / GP-6)</name>
    <name type="common">Methanosaeta concilii</name>
    <dbReference type="NCBI Taxonomy" id="990316"/>
    <lineage>
        <taxon>Archaea</taxon>
        <taxon>Methanobacteriati</taxon>
        <taxon>Methanobacteriota</taxon>
        <taxon>Stenosarchaea group</taxon>
        <taxon>Methanomicrobia</taxon>
        <taxon>Methanotrichales</taxon>
        <taxon>Methanotrichaceae</taxon>
        <taxon>Methanothrix</taxon>
    </lineage>
</organism>
<dbReference type="Pfam" id="PF18900">
    <property type="entry name" value="DUF5656"/>
    <property type="match status" value="1"/>
</dbReference>
<dbReference type="InterPro" id="IPR043715">
    <property type="entry name" value="DUF5656"/>
</dbReference>
<accession>F4BUB9</accession>
<proteinExistence type="predicted"/>
<dbReference type="EMBL" id="CP002565">
    <property type="protein sequence ID" value="AEB69496.1"/>
    <property type="molecule type" value="Genomic_DNA"/>
</dbReference>
<keyword evidence="1" id="KW-1133">Transmembrane helix</keyword>
<reference evidence="2 3" key="1">
    <citation type="journal article" date="2011" name="J. Bacteriol.">
        <title>Complete genome sequence of Methanosaeta concilii, a specialist in aceticlastic methanogenesis.</title>
        <authorList>
            <person name="Barber R.D."/>
            <person name="Zhang L."/>
            <person name="Harnack M."/>
            <person name="Olson M.V."/>
            <person name="Kaul R."/>
            <person name="Ingram-Smith C."/>
            <person name="Smith K.S."/>
        </authorList>
    </citation>
    <scope>NUCLEOTIDE SEQUENCE [LARGE SCALE GENOMIC DNA]</scope>
    <source>
        <strain evidence="3">ATCC 5969 / DSM 3671 / JCM 10134 / NBRC 103675 / OCM 69 / GP-6</strain>
    </source>
</reference>
<feature type="transmembrane region" description="Helical" evidence="1">
    <location>
        <begin position="53"/>
        <end position="73"/>
    </location>
</feature>
<protein>
    <submittedName>
        <fullName evidence="2">Uncharacterized protein</fullName>
    </submittedName>
</protein>
<sequence>MSDSLDVLKDEHKDVRIVNDSILRISGLLLTVTLGAIYFSFDNSDTIPRFTKLFLFISSILLGLAIFVSIFTLKIKSRYILENIEFINAMQETTDNENKWTNRAVKVMLAAVSSLVIGMIAFAICQAYNDMLNNFSLLRIRPIELIQVATNITYWFG</sequence>
<feature type="transmembrane region" description="Helical" evidence="1">
    <location>
        <begin position="107"/>
        <end position="129"/>
    </location>
</feature>
<evidence type="ECO:0000256" key="1">
    <source>
        <dbReference type="SAM" id="Phobius"/>
    </source>
</evidence>
<name>F4BUB9_METSG</name>
<evidence type="ECO:0000313" key="3">
    <source>
        <dbReference type="Proteomes" id="UP000007807"/>
    </source>
</evidence>
<keyword evidence="3" id="KW-1185">Reference proteome</keyword>
<gene>
    <name evidence="2" type="ordered locus">MCON_3212</name>
</gene>
<keyword evidence="1" id="KW-0812">Transmembrane</keyword>
<dbReference type="KEGG" id="mcj:MCON_3212"/>
<dbReference type="AlphaFoldDB" id="F4BUB9"/>
<dbReference type="Proteomes" id="UP000007807">
    <property type="component" value="Chromosome"/>
</dbReference>
<feature type="transmembrane region" description="Helical" evidence="1">
    <location>
        <begin position="21"/>
        <end position="41"/>
    </location>
</feature>